<dbReference type="STRING" id="299467.A0A443S861"/>
<accession>A0A443S861</accession>
<comment type="caution">
    <text evidence="12">The sequence shown here is derived from an EMBL/GenBank/DDBJ whole genome shotgun (WGS) entry which is preliminary data.</text>
</comment>
<evidence type="ECO:0000256" key="5">
    <source>
        <dbReference type="ARBA" id="ARBA00022832"/>
    </source>
</evidence>
<sequence>MFIFTCSSYINHFHSNIVFFSKQGILYWFSGFGGTAGAHRFWTHRSFKANFKLRLLLCYFNCTCYIVSVC</sequence>
<keyword evidence="10 11" id="KW-0275">Fatty acid biosynthesis</keyword>
<keyword evidence="8" id="KW-0443">Lipid metabolism</keyword>
<keyword evidence="6" id="KW-1133">Transmembrane helix</keyword>
<evidence type="ECO:0000256" key="7">
    <source>
        <dbReference type="ARBA" id="ARBA00023002"/>
    </source>
</evidence>
<keyword evidence="13" id="KW-1185">Reference proteome</keyword>
<dbReference type="GO" id="GO:0005789">
    <property type="term" value="C:endoplasmic reticulum membrane"/>
    <property type="evidence" value="ECO:0007669"/>
    <property type="project" value="TreeGrafter"/>
</dbReference>
<evidence type="ECO:0000256" key="3">
    <source>
        <dbReference type="ARBA" id="ARBA00022516"/>
    </source>
</evidence>
<dbReference type="PRINTS" id="PR00075">
    <property type="entry name" value="FACDDSATRASE"/>
</dbReference>
<dbReference type="EMBL" id="NCKV01005942">
    <property type="protein sequence ID" value="RWS23746.1"/>
    <property type="molecule type" value="Genomic_DNA"/>
</dbReference>
<evidence type="ECO:0000256" key="8">
    <source>
        <dbReference type="ARBA" id="ARBA00023098"/>
    </source>
</evidence>
<evidence type="ECO:0000313" key="13">
    <source>
        <dbReference type="Proteomes" id="UP000288716"/>
    </source>
</evidence>
<dbReference type="PANTHER" id="PTHR11351">
    <property type="entry name" value="ACYL-COA DESATURASE"/>
    <property type="match status" value="1"/>
</dbReference>
<dbReference type="VEuPathDB" id="VectorBase:LDEU008294"/>
<dbReference type="OrthoDB" id="10260134at2759"/>
<organism evidence="12 13">
    <name type="scientific">Leptotrombidium deliense</name>
    <dbReference type="NCBI Taxonomy" id="299467"/>
    <lineage>
        <taxon>Eukaryota</taxon>
        <taxon>Metazoa</taxon>
        <taxon>Ecdysozoa</taxon>
        <taxon>Arthropoda</taxon>
        <taxon>Chelicerata</taxon>
        <taxon>Arachnida</taxon>
        <taxon>Acari</taxon>
        <taxon>Acariformes</taxon>
        <taxon>Trombidiformes</taxon>
        <taxon>Prostigmata</taxon>
        <taxon>Anystina</taxon>
        <taxon>Parasitengona</taxon>
        <taxon>Trombiculoidea</taxon>
        <taxon>Trombiculidae</taxon>
        <taxon>Leptotrombidium</taxon>
    </lineage>
</organism>
<comment type="domain">
    <text evidence="11">The histidine box domains are involved in binding the catalytic metal ions.</text>
</comment>
<comment type="similarity">
    <text evidence="2 11">Belongs to the fatty acid desaturase type 1 family.</text>
</comment>
<evidence type="ECO:0000256" key="11">
    <source>
        <dbReference type="RuleBase" id="RU000581"/>
    </source>
</evidence>
<evidence type="ECO:0000256" key="4">
    <source>
        <dbReference type="ARBA" id="ARBA00022692"/>
    </source>
</evidence>
<keyword evidence="4 11" id="KW-0812">Transmembrane</keyword>
<gene>
    <name evidence="12" type="ORF">B4U80_08190</name>
</gene>
<comment type="subcellular location">
    <subcellularLocation>
        <location evidence="1">Membrane</location>
        <topology evidence="1">Multi-pass membrane protein</topology>
    </subcellularLocation>
</comment>
<dbReference type="PANTHER" id="PTHR11351:SF31">
    <property type="entry name" value="DESATURASE 1, ISOFORM A-RELATED"/>
    <property type="match status" value="1"/>
</dbReference>
<comment type="cofactor">
    <cofactor evidence="11">
        <name>Fe(2+)</name>
        <dbReference type="ChEBI" id="CHEBI:29033"/>
    </cofactor>
</comment>
<dbReference type="GO" id="GO:0005506">
    <property type="term" value="F:iron ion binding"/>
    <property type="evidence" value="ECO:0007669"/>
    <property type="project" value="TreeGrafter"/>
</dbReference>
<evidence type="ECO:0000313" key="12">
    <source>
        <dbReference type="EMBL" id="RWS23746.1"/>
    </source>
</evidence>
<keyword evidence="9" id="KW-0472">Membrane</keyword>
<evidence type="ECO:0000256" key="9">
    <source>
        <dbReference type="ARBA" id="ARBA00023136"/>
    </source>
</evidence>
<protein>
    <submittedName>
        <fullName evidence="12">Putative delta-9 desaturase 1-like protein</fullName>
    </submittedName>
</protein>
<keyword evidence="5" id="KW-0276">Fatty acid metabolism</keyword>
<evidence type="ECO:0000256" key="2">
    <source>
        <dbReference type="ARBA" id="ARBA00009295"/>
    </source>
</evidence>
<dbReference type="Proteomes" id="UP000288716">
    <property type="component" value="Unassembled WGS sequence"/>
</dbReference>
<dbReference type="AlphaFoldDB" id="A0A443S861"/>
<dbReference type="GO" id="GO:0006636">
    <property type="term" value="P:unsaturated fatty acid biosynthetic process"/>
    <property type="evidence" value="ECO:0007669"/>
    <property type="project" value="TreeGrafter"/>
</dbReference>
<evidence type="ECO:0000256" key="10">
    <source>
        <dbReference type="ARBA" id="ARBA00023160"/>
    </source>
</evidence>
<keyword evidence="7 11" id="KW-0560">Oxidoreductase</keyword>
<evidence type="ECO:0000256" key="6">
    <source>
        <dbReference type="ARBA" id="ARBA00022989"/>
    </source>
</evidence>
<dbReference type="GO" id="GO:0004768">
    <property type="term" value="F:stearoyl-CoA 9-desaturase activity"/>
    <property type="evidence" value="ECO:0007669"/>
    <property type="project" value="TreeGrafter"/>
</dbReference>
<name>A0A443S861_9ACAR</name>
<keyword evidence="3 11" id="KW-0444">Lipid biosynthesis</keyword>
<proteinExistence type="inferred from homology"/>
<evidence type="ECO:0000256" key="1">
    <source>
        <dbReference type="ARBA" id="ARBA00004141"/>
    </source>
</evidence>
<dbReference type="InterPro" id="IPR015876">
    <property type="entry name" value="Acyl-CoA_DS"/>
</dbReference>
<reference evidence="12 13" key="1">
    <citation type="journal article" date="2018" name="Gigascience">
        <title>Genomes of trombidid mites reveal novel predicted allergens and laterally-transferred genes associated with secondary metabolism.</title>
        <authorList>
            <person name="Dong X."/>
            <person name="Chaisiri K."/>
            <person name="Xia D."/>
            <person name="Armstrong S.D."/>
            <person name="Fang Y."/>
            <person name="Donnelly M.J."/>
            <person name="Kadowaki T."/>
            <person name="McGarry J.W."/>
            <person name="Darby A.C."/>
            <person name="Makepeace B.L."/>
        </authorList>
    </citation>
    <scope>NUCLEOTIDE SEQUENCE [LARGE SCALE GENOMIC DNA]</scope>
    <source>
        <strain evidence="12">UoL-UT</strain>
    </source>
</reference>